<accession>A0A3S0K7K4</accession>
<dbReference type="EMBL" id="RXNU01000013">
    <property type="protein sequence ID" value="RTR37361.1"/>
    <property type="molecule type" value="Genomic_DNA"/>
</dbReference>
<gene>
    <name evidence="2" type="ORF">EKG38_19385</name>
</gene>
<organism evidence="2 3">
    <name type="scientific">Shewanella canadensis</name>
    <dbReference type="NCBI Taxonomy" id="271096"/>
    <lineage>
        <taxon>Bacteria</taxon>
        <taxon>Pseudomonadati</taxon>
        <taxon>Pseudomonadota</taxon>
        <taxon>Gammaproteobacteria</taxon>
        <taxon>Alteromonadales</taxon>
        <taxon>Shewanellaceae</taxon>
        <taxon>Shewanella</taxon>
    </lineage>
</organism>
<evidence type="ECO:0000313" key="3">
    <source>
        <dbReference type="Proteomes" id="UP000267448"/>
    </source>
</evidence>
<proteinExistence type="predicted"/>
<dbReference type="Proteomes" id="UP000267448">
    <property type="component" value="Unassembled WGS sequence"/>
</dbReference>
<evidence type="ECO:0000259" key="1">
    <source>
        <dbReference type="Pfam" id="PF09836"/>
    </source>
</evidence>
<keyword evidence="3" id="KW-1185">Reference proteome</keyword>
<dbReference type="OrthoDB" id="4146344at2"/>
<dbReference type="Gene3D" id="1.10.150.690">
    <property type="entry name" value="DUF2063"/>
    <property type="match status" value="1"/>
</dbReference>
<name>A0A3S0K7K4_9GAMM</name>
<dbReference type="InterPro" id="IPR044922">
    <property type="entry name" value="DUF2063_N_sf"/>
</dbReference>
<evidence type="ECO:0000313" key="2">
    <source>
        <dbReference type="EMBL" id="RTR37361.1"/>
    </source>
</evidence>
<protein>
    <submittedName>
        <fullName evidence="2">DUF2063 domain-containing protein</fullName>
    </submittedName>
</protein>
<dbReference type="RefSeq" id="WP_126522134.1">
    <property type="nucleotide sequence ID" value="NZ_RXNU01000013.1"/>
</dbReference>
<comment type="caution">
    <text evidence="2">The sequence shown here is derived from an EMBL/GenBank/DDBJ whole genome shotgun (WGS) entry which is preliminary data.</text>
</comment>
<dbReference type="Pfam" id="PF09836">
    <property type="entry name" value="DUF2063"/>
    <property type="match status" value="1"/>
</dbReference>
<sequence length="259" mass="30097">MRLAQWQNSFMEALGPEGSDEEFLSLVNPRESARLEIYRNNTLQALKATLIKAFPICERVVGESCFAKMAQDYLNVNPMLESNLNHYGEGFPRFIEEILETNSAFNGLEYLPELAQLEWLLLKSYYAADGRSCLELAEIAGLSERQQENIVMILRPDIFIRSSGFPLYEIWQNHQECNAQEHSEHVEIEMPQERYHFCIYRDPFKPRVERISRLGYELLMAFDAEETLGEMTQATYDMTPLPEFIAKGWICGFRMREPG</sequence>
<dbReference type="InterPro" id="IPR018640">
    <property type="entry name" value="DUF2063"/>
</dbReference>
<feature type="domain" description="Putative DNA-binding" evidence="1">
    <location>
        <begin position="5"/>
        <end position="95"/>
    </location>
</feature>
<dbReference type="AlphaFoldDB" id="A0A3S0K7K4"/>
<reference evidence="2 3" key="1">
    <citation type="submission" date="2018-12" db="EMBL/GenBank/DDBJ databases">
        <authorList>
            <person name="Yu L."/>
        </authorList>
    </citation>
    <scope>NUCLEOTIDE SEQUENCE [LARGE SCALE GENOMIC DNA]</scope>
    <source>
        <strain evidence="2 3">HAW-EB2</strain>
    </source>
</reference>